<feature type="compositionally biased region" description="Polar residues" evidence="1">
    <location>
        <begin position="61"/>
        <end position="80"/>
    </location>
</feature>
<evidence type="ECO:0000313" key="3">
    <source>
        <dbReference type="Proteomes" id="UP000326198"/>
    </source>
</evidence>
<sequence length="80" mass="8612">MCMKACCTTPLHGPLLSMHFRHDGPGNITRIDPQKICAQEVLPPYIELIDVLGGNRGPGFNSPSQGSYVFPESSSVNLGL</sequence>
<accession>A0A5N7B8Z8</accession>
<dbReference type="OrthoDB" id="4605274at2759"/>
<dbReference type="Proteomes" id="UP000326198">
    <property type="component" value="Unassembled WGS sequence"/>
</dbReference>
<protein>
    <submittedName>
        <fullName evidence="2">Uncharacterized protein</fullName>
    </submittedName>
</protein>
<gene>
    <name evidence="2" type="ORF">BDV26DRAFT_261993</name>
</gene>
<dbReference type="EMBL" id="ML736211">
    <property type="protein sequence ID" value="KAE8378219.1"/>
    <property type="molecule type" value="Genomic_DNA"/>
</dbReference>
<organism evidence="2 3">
    <name type="scientific">Aspergillus bertholletiae</name>
    <dbReference type="NCBI Taxonomy" id="1226010"/>
    <lineage>
        <taxon>Eukaryota</taxon>
        <taxon>Fungi</taxon>
        <taxon>Dikarya</taxon>
        <taxon>Ascomycota</taxon>
        <taxon>Pezizomycotina</taxon>
        <taxon>Eurotiomycetes</taxon>
        <taxon>Eurotiomycetidae</taxon>
        <taxon>Eurotiales</taxon>
        <taxon>Aspergillaceae</taxon>
        <taxon>Aspergillus</taxon>
        <taxon>Aspergillus subgen. Circumdati</taxon>
    </lineage>
</organism>
<dbReference type="AlphaFoldDB" id="A0A5N7B8Z8"/>
<keyword evidence="3" id="KW-1185">Reference proteome</keyword>
<evidence type="ECO:0000313" key="2">
    <source>
        <dbReference type="EMBL" id="KAE8378219.1"/>
    </source>
</evidence>
<reference evidence="2 3" key="1">
    <citation type="submission" date="2019-04" db="EMBL/GenBank/DDBJ databases">
        <title>Friends and foes A comparative genomics studyof 23 Aspergillus species from section Flavi.</title>
        <authorList>
            <consortium name="DOE Joint Genome Institute"/>
            <person name="Kjaerbolling I."/>
            <person name="Vesth T."/>
            <person name="Frisvad J.C."/>
            <person name="Nybo J.L."/>
            <person name="Theobald S."/>
            <person name="Kildgaard S."/>
            <person name="Isbrandt T."/>
            <person name="Kuo A."/>
            <person name="Sato A."/>
            <person name="Lyhne E.K."/>
            <person name="Kogle M.E."/>
            <person name="Wiebenga A."/>
            <person name="Kun R.S."/>
            <person name="Lubbers R.J."/>
            <person name="Makela M.R."/>
            <person name="Barry K."/>
            <person name="Chovatia M."/>
            <person name="Clum A."/>
            <person name="Daum C."/>
            <person name="Haridas S."/>
            <person name="He G."/>
            <person name="LaButti K."/>
            <person name="Lipzen A."/>
            <person name="Mondo S."/>
            <person name="Riley R."/>
            <person name="Salamov A."/>
            <person name="Simmons B.A."/>
            <person name="Magnuson J.K."/>
            <person name="Henrissat B."/>
            <person name="Mortensen U.H."/>
            <person name="Larsen T.O."/>
            <person name="Devries R.P."/>
            <person name="Grigoriev I.V."/>
            <person name="Machida M."/>
            <person name="Baker S.E."/>
            <person name="Andersen M.R."/>
        </authorList>
    </citation>
    <scope>NUCLEOTIDE SEQUENCE [LARGE SCALE GENOMIC DNA]</scope>
    <source>
        <strain evidence="2 3">IBT 29228</strain>
    </source>
</reference>
<proteinExistence type="predicted"/>
<name>A0A5N7B8Z8_9EURO</name>
<evidence type="ECO:0000256" key="1">
    <source>
        <dbReference type="SAM" id="MobiDB-lite"/>
    </source>
</evidence>
<feature type="region of interest" description="Disordered" evidence="1">
    <location>
        <begin position="60"/>
        <end position="80"/>
    </location>
</feature>